<dbReference type="PANTHER" id="PTHR14324:SF3">
    <property type="entry name" value="CONDENSIN-2 COMPLEX SUBUNIT H2"/>
    <property type="match status" value="1"/>
</dbReference>
<reference evidence="7 8" key="1">
    <citation type="submission" date="2016-10" db="EMBL/GenBank/DDBJ databases">
        <title>Reductive evolution of mitochondrial metabolism and differential evolution of invasion-related proteins in Cryptosporidium.</title>
        <authorList>
            <person name="Liu S."/>
            <person name="Roellig D.M."/>
            <person name="Guo Y."/>
            <person name="Li N."/>
            <person name="Frace M.A."/>
            <person name="Tang K."/>
            <person name="Zhang L."/>
            <person name="Feng Y."/>
            <person name="Xiao L."/>
        </authorList>
    </citation>
    <scope>NUCLEOTIDE SEQUENCE [LARGE SCALE GENOMIC DNA]</scope>
    <source>
        <strain evidence="7">39726</strain>
    </source>
</reference>
<dbReference type="InterPro" id="IPR031737">
    <property type="entry name" value="CNDH2_C"/>
</dbReference>
<dbReference type="GO" id="GO:0051306">
    <property type="term" value="P:mitotic sister chromatid separation"/>
    <property type="evidence" value="ECO:0007669"/>
    <property type="project" value="TreeGrafter"/>
</dbReference>
<comment type="subcellular location">
    <subcellularLocation>
        <location evidence="1">Nucleus</location>
    </subcellularLocation>
</comment>
<dbReference type="GO" id="GO:0005634">
    <property type="term" value="C:nucleus"/>
    <property type="evidence" value="ECO:0007669"/>
    <property type="project" value="UniProtKB-SubCell"/>
</dbReference>
<protein>
    <recommendedName>
        <fullName evidence="9">Condensin-2 complex subunit H2 C-terminal domain-containing protein</fullName>
    </recommendedName>
</protein>
<evidence type="ECO:0000256" key="4">
    <source>
        <dbReference type="SAM" id="Coils"/>
    </source>
</evidence>
<comment type="caution">
    <text evidence="7">The sequence shown here is derived from an EMBL/GenBank/DDBJ whole genome shotgun (WGS) entry which is preliminary data.</text>
</comment>
<dbReference type="EMBL" id="LRBP01000039">
    <property type="protein sequence ID" value="OII70764.1"/>
    <property type="molecule type" value="Genomic_DNA"/>
</dbReference>
<dbReference type="Pfam" id="PF16858">
    <property type="entry name" value="CNDH2_C"/>
    <property type="match status" value="1"/>
</dbReference>
<keyword evidence="3" id="KW-0539">Nucleus</keyword>
<keyword evidence="4" id="KW-0175">Coiled coil</keyword>
<dbReference type="Pfam" id="PF06278">
    <property type="entry name" value="CNDH2_N"/>
    <property type="match status" value="1"/>
</dbReference>
<evidence type="ECO:0008006" key="9">
    <source>
        <dbReference type="Google" id="ProtNLM"/>
    </source>
</evidence>
<evidence type="ECO:0000259" key="6">
    <source>
        <dbReference type="Pfam" id="PF16858"/>
    </source>
</evidence>
<evidence type="ECO:0000313" key="7">
    <source>
        <dbReference type="EMBL" id="OII70764.1"/>
    </source>
</evidence>
<dbReference type="RefSeq" id="XP_028872872.1">
    <property type="nucleotide sequence ID" value="XM_029017921.1"/>
</dbReference>
<dbReference type="Gene3D" id="1.10.10.580">
    <property type="entry name" value="Structural maintenance of chromosome 1. Chain E"/>
    <property type="match status" value="1"/>
</dbReference>
<feature type="coiled-coil region" evidence="4">
    <location>
        <begin position="676"/>
        <end position="703"/>
    </location>
</feature>
<evidence type="ECO:0000256" key="2">
    <source>
        <dbReference type="ARBA" id="ARBA00007844"/>
    </source>
</evidence>
<feature type="domain" description="Condensin II complex subunit H2 N-terminal" evidence="5">
    <location>
        <begin position="13"/>
        <end position="124"/>
    </location>
</feature>
<gene>
    <name evidence="7" type="ORF">cubi_00909</name>
</gene>
<dbReference type="PANTHER" id="PTHR14324">
    <property type="entry name" value="CONDENSIN-2 COMPLEX SUBUNIT H2"/>
    <property type="match status" value="1"/>
</dbReference>
<sequence length="711" mass="81996">MMENIPLLKSIENKDPSLNWNIDVSAELEKYLSAIELLDEDMNYSQSSEVNVYRHNSENISGSNGSYMQLFNFVEAALIIQNSTSLYSKKIEHLHSLVFDTFHLLSTGKSQLTDVKSGSDEHANLSSQLNNKTNIAEKSTAFLMSNIVSVPINLLQPGKNINLSYEQFENSWSDETKTKYSSYSSYIGVSSLGSNISLPQYRIDTASNTLFLDEADLGYFSSSFSVTEDEYLGNLFEEQTMEHENFQEDGKFYQIQESDEVYNFEIEGKDENEHIDVEIDGMEIEIQDYIEVSENPENEVFNSVNDKGKQATNNIAGGRREKNKEDYWVFMDEHMKIGKDKPLKLGKTYKIPSRNYTISLEGLSQKEDILDFIDVYTLSSYFMGLTEIGGEKYKVGTQKLPYFSDLKPPKLSVEKLLILDSPDNDFLRSLEPEFNESISSWKKYHSKIFFSNMEKKRKELLNHDSGNIDNDQEVSEFNEPVIGEASEYDIDQTQDVLSDSELALDSIEDPIQDDENLMDDGQNQEEQIHFDSNIKDITDFEQDLSELHERVNTWTVHVEPLLMAQNSRPEFNIHEEGKKIIEMMKKVSAKDQQPIKFEEVTSGFSKWQVCRSFLATLMLSNNREIDILHEEQNSSDRDLDFFSIRLLDEKEKNEMLNTNLPNIEKVSKAKLDFPRKKKTKKDTINLEEDNSELENKLDKSQKIYRKRGNKA</sequence>
<dbReference type="Proteomes" id="UP000186176">
    <property type="component" value="Unassembled WGS sequence"/>
</dbReference>
<dbReference type="InterPro" id="IPR031739">
    <property type="entry name" value="Ncaph2"/>
</dbReference>
<evidence type="ECO:0000313" key="8">
    <source>
        <dbReference type="Proteomes" id="UP000186176"/>
    </source>
</evidence>
<dbReference type="GO" id="GO:0003682">
    <property type="term" value="F:chromatin binding"/>
    <property type="evidence" value="ECO:0007669"/>
    <property type="project" value="TreeGrafter"/>
</dbReference>
<dbReference type="VEuPathDB" id="CryptoDB:cubi_00909"/>
<name>A0A1J4MCL7_9CRYT</name>
<dbReference type="OrthoDB" id="10038475at2759"/>
<dbReference type="GeneID" id="39977700"/>
<dbReference type="GO" id="GO:0010032">
    <property type="term" value="P:meiotic chromosome condensation"/>
    <property type="evidence" value="ECO:0007669"/>
    <property type="project" value="TreeGrafter"/>
</dbReference>
<dbReference type="InterPro" id="IPR023093">
    <property type="entry name" value="ScpA-like_C"/>
</dbReference>
<comment type="similarity">
    <text evidence="2">Belongs to the CND2 H2 (condensin-2 subunit 2) family.</text>
</comment>
<dbReference type="AlphaFoldDB" id="A0A1J4MCL7"/>
<organism evidence="7 8">
    <name type="scientific">Cryptosporidium ubiquitum</name>
    <dbReference type="NCBI Taxonomy" id="857276"/>
    <lineage>
        <taxon>Eukaryota</taxon>
        <taxon>Sar</taxon>
        <taxon>Alveolata</taxon>
        <taxon>Apicomplexa</taxon>
        <taxon>Conoidasida</taxon>
        <taxon>Coccidia</taxon>
        <taxon>Eucoccidiorida</taxon>
        <taxon>Eimeriorina</taxon>
        <taxon>Cryptosporidiidae</taxon>
        <taxon>Cryptosporidium</taxon>
    </lineage>
</organism>
<evidence type="ECO:0000256" key="3">
    <source>
        <dbReference type="ARBA" id="ARBA00023242"/>
    </source>
</evidence>
<feature type="domain" description="Condensin-2 complex subunit H2 C-terminal" evidence="6">
    <location>
        <begin position="531"/>
        <end position="655"/>
    </location>
</feature>
<dbReference type="InterPro" id="IPR009378">
    <property type="entry name" value="H2_N"/>
</dbReference>
<keyword evidence="8" id="KW-1185">Reference proteome</keyword>
<proteinExistence type="inferred from homology"/>
<evidence type="ECO:0000256" key="1">
    <source>
        <dbReference type="ARBA" id="ARBA00004123"/>
    </source>
</evidence>
<accession>A0A1J4MCL7</accession>
<evidence type="ECO:0000259" key="5">
    <source>
        <dbReference type="Pfam" id="PF06278"/>
    </source>
</evidence>
<dbReference type="GO" id="GO:0000796">
    <property type="term" value="C:condensin complex"/>
    <property type="evidence" value="ECO:0007669"/>
    <property type="project" value="TreeGrafter"/>
</dbReference>